<dbReference type="GO" id="GO:0055085">
    <property type="term" value="P:transmembrane transport"/>
    <property type="evidence" value="ECO:0007669"/>
    <property type="project" value="InterPro"/>
</dbReference>
<dbReference type="OrthoDB" id="9769739at2"/>
<accession>A0A7Z0VHY0</accession>
<dbReference type="GO" id="GO:0016020">
    <property type="term" value="C:membrane"/>
    <property type="evidence" value="ECO:0007669"/>
    <property type="project" value="UniProtKB-SubCell"/>
</dbReference>
<dbReference type="InterPro" id="IPR002645">
    <property type="entry name" value="STAS_dom"/>
</dbReference>
<reference evidence="7 8" key="1">
    <citation type="submission" date="2016-06" db="EMBL/GenBank/DDBJ databases">
        <title>Genome sequence of endosymbiont of Candidatus Endolucinida thiodiazotropha.</title>
        <authorList>
            <person name="Poehlein A."/>
            <person name="Koenig S."/>
            <person name="Heiden S.E."/>
            <person name="Thuermer A."/>
            <person name="Voget S."/>
            <person name="Daniel R."/>
            <person name="Markert S."/>
            <person name="Gros O."/>
            <person name="Schweder T."/>
        </authorList>
    </citation>
    <scope>NUCLEOTIDE SEQUENCE [LARGE SCALE GENOMIC DNA]</scope>
    <source>
        <strain evidence="7 8">COS</strain>
    </source>
</reference>
<dbReference type="Proteomes" id="UP000094769">
    <property type="component" value="Unassembled WGS sequence"/>
</dbReference>
<evidence type="ECO:0000256" key="5">
    <source>
        <dbReference type="SAM" id="Phobius"/>
    </source>
</evidence>
<feature type="transmembrane region" description="Helical" evidence="5">
    <location>
        <begin position="179"/>
        <end position="199"/>
    </location>
</feature>
<dbReference type="Gene3D" id="3.30.750.24">
    <property type="entry name" value="STAS domain"/>
    <property type="match status" value="1"/>
</dbReference>
<dbReference type="AlphaFoldDB" id="A0A7Z0VHY0"/>
<keyword evidence="3 5" id="KW-1133">Transmembrane helix</keyword>
<feature type="transmembrane region" description="Helical" evidence="5">
    <location>
        <begin position="302"/>
        <end position="321"/>
    </location>
</feature>
<dbReference type="PANTHER" id="PTHR11814">
    <property type="entry name" value="SULFATE TRANSPORTER"/>
    <property type="match status" value="1"/>
</dbReference>
<dbReference type="InterPro" id="IPR001902">
    <property type="entry name" value="SLC26A/SulP_fam"/>
</dbReference>
<keyword evidence="2 5" id="KW-0812">Transmembrane</keyword>
<evidence type="ECO:0000259" key="6">
    <source>
        <dbReference type="PROSITE" id="PS50801"/>
    </source>
</evidence>
<proteinExistence type="predicted"/>
<feature type="domain" description="STAS" evidence="6">
    <location>
        <begin position="427"/>
        <end position="484"/>
    </location>
</feature>
<organism evidence="7 8">
    <name type="scientific">Candidatus Thiodiazotropha endolucinida</name>
    <dbReference type="NCBI Taxonomy" id="1655433"/>
    <lineage>
        <taxon>Bacteria</taxon>
        <taxon>Pseudomonadati</taxon>
        <taxon>Pseudomonadota</taxon>
        <taxon>Gammaproteobacteria</taxon>
        <taxon>Chromatiales</taxon>
        <taxon>Sedimenticolaceae</taxon>
        <taxon>Candidatus Thiodiazotropha</taxon>
    </lineage>
</organism>
<dbReference type="Pfam" id="PF00916">
    <property type="entry name" value="Sulfate_transp"/>
    <property type="match status" value="1"/>
</dbReference>
<dbReference type="SUPFAM" id="SSF52091">
    <property type="entry name" value="SpoIIaa-like"/>
    <property type="match status" value="1"/>
</dbReference>
<evidence type="ECO:0000313" key="8">
    <source>
        <dbReference type="Proteomes" id="UP000094769"/>
    </source>
</evidence>
<protein>
    <submittedName>
        <fullName evidence="7">Bicarbonate transporter BicA</fullName>
    </submittedName>
</protein>
<dbReference type="Pfam" id="PF01740">
    <property type="entry name" value="STAS"/>
    <property type="match status" value="1"/>
</dbReference>
<comment type="subcellular location">
    <subcellularLocation>
        <location evidence="1">Membrane</location>
        <topology evidence="1">Multi-pass membrane protein</topology>
    </subcellularLocation>
</comment>
<evidence type="ECO:0000256" key="4">
    <source>
        <dbReference type="ARBA" id="ARBA00023136"/>
    </source>
</evidence>
<feature type="transmembrane region" description="Helical" evidence="5">
    <location>
        <begin position="134"/>
        <end position="159"/>
    </location>
</feature>
<feature type="transmembrane region" description="Helical" evidence="5">
    <location>
        <begin position="395"/>
        <end position="422"/>
    </location>
</feature>
<feature type="transmembrane region" description="Helical" evidence="5">
    <location>
        <begin position="255"/>
        <end position="281"/>
    </location>
</feature>
<gene>
    <name evidence="7" type="primary">bicA</name>
    <name evidence="7" type="ORF">CODIS_39840</name>
</gene>
<dbReference type="PROSITE" id="PS50801">
    <property type="entry name" value="STAS"/>
    <property type="match status" value="1"/>
</dbReference>
<dbReference type="InterPro" id="IPR036513">
    <property type="entry name" value="STAS_dom_sf"/>
</dbReference>
<name>A0A7Z0VHY0_9GAMM</name>
<keyword evidence="8" id="KW-1185">Reference proteome</keyword>
<sequence>MRYLRLLSELIPWRPSQAGELKLTTEAFAAVVAAILVIPQGITFAYLAGLPPEYGIYTSIFVTLFASLFGTSSMLGGPNTAVAVLIGITAAPFAGRGSPLYIDYVILLTLMVGLIQLSIWLLRGGKYFQYLSPAAITGITVGVGIILILSSLDGMLGLTPSETLFFFEKLFVMADDWQALINPYSFTIGITTVIAGIIAKIRYPRYAILIAMFVGYATGLLVMGIFTQVDTEIELLGHIPFQALPLSSPKMDLEYLLVGLAMLPNAITIALIGLAQSMVIIKHLRSDTDQSINLDKEVFAQGIANTLAAFFSSFAGSGSFNRTALNLSLGAATPLAGIVSAFIVFILIDTLGTLLSYLPMPVIAGTLMLVGIGMIKPGEIARLFSWTGELSVFVTTLFGIVFLGLQTGLIIAFILSLILFVLSASKLDINIKQDDKSVQIRVEGHLFYASIDQLSSLLKRHRYDSVLLDLSVVSYMDLSATEALAKDLQNRDTRETTFVIVLTSRKLLDHFQQRLEGMPVEFVYQPST</sequence>
<feature type="transmembrane region" description="Helical" evidence="5">
    <location>
        <begin position="54"/>
        <end position="71"/>
    </location>
</feature>
<evidence type="ECO:0000256" key="2">
    <source>
        <dbReference type="ARBA" id="ARBA00022692"/>
    </source>
</evidence>
<dbReference type="InterPro" id="IPR011547">
    <property type="entry name" value="SLC26A/SulP_dom"/>
</dbReference>
<comment type="caution">
    <text evidence="7">The sequence shown here is derived from an EMBL/GenBank/DDBJ whole genome shotgun (WGS) entry which is preliminary data.</text>
</comment>
<feature type="transmembrane region" description="Helical" evidence="5">
    <location>
        <begin position="101"/>
        <end position="122"/>
    </location>
</feature>
<keyword evidence="4 5" id="KW-0472">Membrane</keyword>
<evidence type="ECO:0000256" key="1">
    <source>
        <dbReference type="ARBA" id="ARBA00004141"/>
    </source>
</evidence>
<dbReference type="EMBL" id="MARB01000035">
    <property type="protein sequence ID" value="ODJ85805.1"/>
    <property type="molecule type" value="Genomic_DNA"/>
</dbReference>
<evidence type="ECO:0000256" key="3">
    <source>
        <dbReference type="ARBA" id="ARBA00022989"/>
    </source>
</evidence>
<feature type="transmembrane region" description="Helical" evidence="5">
    <location>
        <begin position="27"/>
        <end position="48"/>
    </location>
</feature>
<dbReference type="RefSeq" id="WP_069128297.1">
    <property type="nucleotide sequence ID" value="NZ_MARB01000035.1"/>
</dbReference>
<evidence type="ECO:0000313" key="7">
    <source>
        <dbReference type="EMBL" id="ODJ85805.1"/>
    </source>
</evidence>
<feature type="transmembrane region" description="Helical" evidence="5">
    <location>
        <begin position="206"/>
        <end position="226"/>
    </location>
</feature>
<feature type="transmembrane region" description="Helical" evidence="5">
    <location>
        <begin position="327"/>
        <end position="348"/>
    </location>
</feature>
<feature type="transmembrane region" description="Helical" evidence="5">
    <location>
        <begin position="355"/>
        <end position="375"/>
    </location>
</feature>